<proteinExistence type="predicted"/>
<comment type="subcellular location">
    <subcellularLocation>
        <location evidence="1">Membrane</location>
        <topology evidence="1">Multi-pass membrane protein</topology>
    </subcellularLocation>
</comment>
<evidence type="ECO:0000313" key="8">
    <source>
        <dbReference type="Proteomes" id="UP000002762"/>
    </source>
</evidence>
<feature type="transmembrane region" description="Helical" evidence="6">
    <location>
        <begin position="451"/>
        <end position="474"/>
    </location>
</feature>
<protein>
    <submittedName>
        <fullName evidence="7">MFS transporter, putative</fullName>
    </submittedName>
</protein>
<dbReference type="GO" id="GO:0022857">
    <property type="term" value="F:transmembrane transporter activity"/>
    <property type="evidence" value="ECO:0007669"/>
    <property type="project" value="InterPro"/>
</dbReference>
<dbReference type="SUPFAM" id="SSF103473">
    <property type="entry name" value="MFS general substrate transporter"/>
    <property type="match status" value="1"/>
</dbReference>
<keyword evidence="3 6" id="KW-1133">Transmembrane helix</keyword>
<feature type="compositionally biased region" description="Low complexity" evidence="5">
    <location>
        <begin position="31"/>
        <end position="50"/>
    </location>
</feature>
<feature type="transmembrane region" description="Helical" evidence="6">
    <location>
        <begin position="248"/>
        <end position="268"/>
    </location>
</feature>
<dbReference type="InParanoid" id="J4KN46"/>
<keyword evidence="8" id="KW-1185">Reference proteome</keyword>
<dbReference type="AlphaFoldDB" id="J4KN46"/>
<dbReference type="Pfam" id="PF07690">
    <property type="entry name" value="MFS_1"/>
    <property type="match status" value="1"/>
</dbReference>
<feature type="transmembrane region" description="Helical" evidence="6">
    <location>
        <begin position="486"/>
        <end position="506"/>
    </location>
</feature>
<evidence type="ECO:0000256" key="2">
    <source>
        <dbReference type="ARBA" id="ARBA00022692"/>
    </source>
</evidence>
<dbReference type="EMBL" id="JH725165">
    <property type="protein sequence ID" value="EJP65069.1"/>
    <property type="molecule type" value="Genomic_DNA"/>
</dbReference>
<organism evidence="7 8">
    <name type="scientific">Beauveria bassiana (strain ARSEF 2860)</name>
    <name type="common">White muscardine disease fungus</name>
    <name type="synonym">Tritirachium shiotae</name>
    <dbReference type="NCBI Taxonomy" id="655819"/>
    <lineage>
        <taxon>Eukaryota</taxon>
        <taxon>Fungi</taxon>
        <taxon>Dikarya</taxon>
        <taxon>Ascomycota</taxon>
        <taxon>Pezizomycotina</taxon>
        <taxon>Sordariomycetes</taxon>
        <taxon>Hypocreomycetidae</taxon>
        <taxon>Hypocreales</taxon>
        <taxon>Cordycipitaceae</taxon>
        <taxon>Beauveria</taxon>
    </lineage>
</organism>
<feature type="transmembrane region" description="Helical" evidence="6">
    <location>
        <begin position="182"/>
        <end position="208"/>
    </location>
</feature>
<feature type="transmembrane region" description="Helical" evidence="6">
    <location>
        <begin position="147"/>
        <end position="166"/>
    </location>
</feature>
<name>J4KN46_BEAB2</name>
<dbReference type="InterPro" id="IPR036259">
    <property type="entry name" value="MFS_trans_sf"/>
</dbReference>
<evidence type="ECO:0000256" key="1">
    <source>
        <dbReference type="ARBA" id="ARBA00004141"/>
    </source>
</evidence>
<evidence type="ECO:0000256" key="6">
    <source>
        <dbReference type="SAM" id="Phobius"/>
    </source>
</evidence>
<feature type="transmembrane region" description="Helical" evidence="6">
    <location>
        <begin position="220"/>
        <end position="242"/>
    </location>
</feature>
<dbReference type="PANTHER" id="PTHR23507">
    <property type="entry name" value="ZGC:174356"/>
    <property type="match status" value="1"/>
</dbReference>
<feature type="transmembrane region" description="Helical" evidence="6">
    <location>
        <begin position="122"/>
        <end position="140"/>
    </location>
</feature>
<reference evidence="7 8" key="1">
    <citation type="journal article" date="2012" name="Sci. Rep.">
        <title>Genomic perspectives on the evolution of fungal entomopathogenicity in Beauveria bassiana.</title>
        <authorList>
            <person name="Xiao G."/>
            <person name="Ying S.H."/>
            <person name="Zheng P."/>
            <person name="Wang Z.L."/>
            <person name="Zhang S."/>
            <person name="Xie X.Q."/>
            <person name="Shang Y."/>
            <person name="St Leger R.J."/>
            <person name="Zhao G.P."/>
            <person name="Wang C."/>
            <person name="Feng M.G."/>
        </authorList>
    </citation>
    <scope>NUCLEOTIDE SEQUENCE [LARGE SCALE GENOMIC DNA]</scope>
    <source>
        <strain evidence="7 8">ARSEF 2860</strain>
    </source>
</reference>
<dbReference type="HOGENOM" id="CLU_013756_2_1_1"/>
<feature type="region of interest" description="Disordered" evidence="5">
    <location>
        <begin position="1"/>
        <end position="50"/>
    </location>
</feature>
<feature type="transmembrane region" description="Helical" evidence="6">
    <location>
        <begin position="315"/>
        <end position="334"/>
    </location>
</feature>
<evidence type="ECO:0000256" key="5">
    <source>
        <dbReference type="SAM" id="MobiDB-lite"/>
    </source>
</evidence>
<dbReference type="PANTHER" id="PTHR23507:SF1">
    <property type="entry name" value="FI18259P1-RELATED"/>
    <property type="match status" value="1"/>
</dbReference>
<dbReference type="InterPro" id="IPR011701">
    <property type="entry name" value="MFS"/>
</dbReference>
<dbReference type="GO" id="GO:0016020">
    <property type="term" value="C:membrane"/>
    <property type="evidence" value="ECO:0007669"/>
    <property type="project" value="UniProtKB-SubCell"/>
</dbReference>
<dbReference type="OrthoDB" id="194139at2759"/>
<evidence type="ECO:0000256" key="4">
    <source>
        <dbReference type="ARBA" id="ARBA00023136"/>
    </source>
</evidence>
<keyword evidence="4 6" id="KW-0472">Membrane</keyword>
<evidence type="ECO:0000313" key="7">
    <source>
        <dbReference type="EMBL" id="EJP65069.1"/>
    </source>
</evidence>
<dbReference type="Proteomes" id="UP000002762">
    <property type="component" value="Unassembled WGS sequence"/>
</dbReference>
<feature type="transmembrane region" description="Helical" evidence="6">
    <location>
        <begin position="413"/>
        <end position="439"/>
    </location>
</feature>
<gene>
    <name evidence="7" type="ORF">BBA_05839</name>
</gene>
<feature type="compositionally biased region" description="Basic and acidic residues" evidence="5">
    <location>
        <begin position="1"/>
        <end position="15"/>
    </location>
</feature>
<evidence type="ECO:0000256" key="3">
    <source>
        <dbReference type="ARBA" id="ARBA00022989"/>
    </source>
</evidence>
<dbReference type="GeneID" id="19888851"/>
<sequence length="529" mass="56701">MASDGDRSDEQRPLLHEGASSVGGDAALPKTTTTTQPTASSSSSSSSSSSLWSRRGLLVSSLLILLTSNLTAILVDTASNQLIEGAACKQLHPEVTDWYKDPVCKKSLDVQDRLALIAGWEYSWSLVPGLLLAIPYGVFMDRYGPRAMLILVALGGVITQTLYLVRGLCDEAQYPELFDLRMLWGCVFIGSVIGGGNIGWQAVVYTVCNMIASKDNRAEILFYVSSITTLNMLFGGFLVYWAMNIGPVFAQSLGCVIFVVELALSFTLPGGLASGEPVTQTDSNASAWQAIVHGLSGTKKGVMGFGKLFSQNRQLGLLLISLVISTIGIRQSGIRQQYATHRYGWSWAKAGLMVSVTSTTTLVVMVLLVPFASRHLLKTRSAMGKDLVIARAGILSLAFGSLFVGLARTSEQFIAALVFYMTESCYMPAIISTIAAMAGVDNIQADRTGSLYMAVVFMNNLGAIVAGPIISSLLRVGMSLGGDWVGLPFFVEAAIQIVTICIVFSIRESHYKRLQTQEDGQDSTSAASA</sequence>
<dbReference type="RefSeq" id="XP_008599158.1">
    <property type="nucleotide sequence ID" value="XM_008600936.1"/>
</dbReference>
<keyword evidence="2 6" id="KW-0812">Transmembrane</keyword>
<accession>J4KN46</accession>
<dbReference type="Gene3D" id="1.20.1250.20">
    <property type="entry name" value="MFS general substrate transporter like domains"/>
    <property type="match status" value="2"/>
</dbReference>
<feature type="transmembrane region" description="Helical" evidence="6">
    <location>
        <begin position="346"/>
        <end position="368"/>
    </location>
</feature>
<feature type="transmembrane region" description="Helical" evidence="6">
    <location>
        <begin position="388"/>
        <end position="407"/>
    </location>
</feature>